<dbReference type="EMBL" id="CADEBC010000487">
    <property type="protein sequence ID" value="CAB3236358.1"/>
    <property type="molecule type" value="Genomic_DNA"/>
</dbReference>
<proteinExistence type="predicted"/>
<keyword evidence="3" id="KW-1185">Reference proteome</keyword>
<evidence type="ECO:0008006" key="4">
    <source>
        <dbReference type="Google" id="ProtNLM"/>
    </source>
</evidence>
<comment type="caution">
    <text evidence="2">The sequence shown here is derived from an EMBL/GenBank/DDBJ whole genome shotgun (WGS) entry which is preliminary data.</text>
</comment>
<feature type="region of interest" description="Disordered" evidence="1">
    <location>
        <begin position="138"/>
        <end position="161"/>
    </location>
</feature>
<dbReference type="Proteomes" id="UP000494106">
    <property type="component" value="Unassembled WGS sequence"/>
</dbReference>
<evidence type="ECO:0000256" key="1">
    <source>
        <dbReference type="SAM" id="MobiDB-lite"/>
    </source>
</evidence>
<dbReference type="AlphaFoldDB" id="A0A8S0ZTG0"/>
<evidence type="ECO:0000313" key="2">
    <source>
        <dbReference type="EMBL" id="CAB3236358.1"/>
    </source>
</evidence>
<dbReference type="OrthoDB" id="8045892at2759"/>
<reference evidence="2 3" key="1">
    <citation type="submission" date="2020-04" db="EMBL/GenBank/DDBJ databases">
        <authorList>
            <person name="Wallbank WR R."/>
            <person name="Pardo Diaz C."/>
            <person name="Kozak K."/>
            <person name="Martin S."/>
            <person name="Jiggins C."/>
            <person name="Moest M."/>
            <person name="Warren A I."/>
            <person name="Byers J.R.P. K."/>
            <person name="Montejo-Kovacevich G."/>
            <person name="Yen C E."/>
        </authorList>
    </citation>
    <scope>NUCLEOTIDE SEQUENCE [LARGE SCALE GENOMIC DNA]</scope>
</reference>
<gene>
    <name evidence="2" type="ORF">APLA_LOCUS6507</name>
</gene>
<protein>
    <recommendedName>
        <fullName evidence="4">Regulatory protein zeste</fullName>
    </recommendedName>
</protein>
<organism evidence="2 3">
    <name type="scientific">Arctia plantaginis</name>
    <name type="common">Wood tiger moth</name>
    <name type="synonym">Phalaena plantaginis</name>
    <dbReference type="NCBI Taxonomy" id="874455"/>
    <lineage>
        <taxon>Eukaryota</taxon>
        <taxon>Metazoa</taxon>
        <taxon>Ecdysozoa</taxon>
        <taxon>Arthropoda</taxon>
        <taxon>Hexapoda</taxon>
        <taxon>Insecta</taxon>
        <taxon>Pterygota</taxon>
        <taxon>Neoptera</taxon>
        <taxon>Endopterygota</taxon>
        <taxon>Lepidoptera</taxon>
        <taxon>Glossata</taxon>
        <taxon>Ditrysia</taxon>
        <taxon>Noctuoidea</taxon>
        <taxon>Erebidae</taxon>
        <taxon>Arctiinae</taxon>
        <taxon>Arctia</taxon>
    </lineage>
</organism>
<name>A0A8S0ZTG0_ARCPL</name>
<accession>A0A8S0ZTG0</accession>
<sequence length="239" mass="26159">MTSRPSYCQLEGLVDFLEQNPSIAKGLLRTFQAKLETKEKWASLATRLNALGGAIKDGQGWAKYWAEKKWALKKQWRTGGGAADSLPVLSALDRRLVAVMGGLDFAASDQNLRVNPFPELVSAAQDSRSCRPALESSVISGDSDMQHSMQSITEDPGPSRIPLTRVTMPASSTPLPSNIPRPRRRVVRTLDSDMERFSNIEARRVEAEMTAAQALAKIAEALLSVGDALKEIARKMPEP</sequence>
<evidence type="ECO:0000313" key="3">
    <source>
        <dbReference type="Proteomes" id="UP000494106"/>
    </source>
</evidence>